<reference evidence="1" key="1">
    <citation type="journal article" date="2014" name="Int. J. Syst. Evol. Microbiol.">
        <title>Complete genome sequence of Corynebacterium casei LMG S-19264T (=DSM 44701T), isolated from a smear-ripened cheese.</title>
        <authorList>
            <consortium name="US DOE Joint Genome Institute (JGI-PGF)"/>
            <person name="Walter F."/>
            <person name="Albersmeier A."/>
            <person name="Kalinowski J."/>
            <person name="Ruckert C."/>
        </authorList>
    </citation>
    <scope>NUCLEOTIDE SEQUENCE</scope>
    <source>
        <strain evidence="1">JCM 14265</strain>
    </source>
</reference>
<evidence type="ECO:0000313" key="2">
    <source>
        <dbReference type="Proteomes" id="UP001501425"/>
    </source>
</evidence>
<dbReference type="AlphaFoldDB" id="A0AAV3SVR2"/>
<name>A0AAV3SVR2_9EURY</name>
<gene>
    <name evidence="1" type="ORF">GCM10008994_30340</name>
</gene>
<sequence length="78" mass="8757">MIDDIDVRWKALIENTPIAVGDFLREVLRSSEVLVIDSDHIVVPCQMVSRVRSDKSGTTSHQDTLILHVGTVSEVREK</sequence>
<evidence type="ECO:0000313" key="1">
    <source>
        <dbReference type="EMBL" id="GAA0553281.1"/>
    </source>
</evidence>
<accession>A0AAV3SVR2</accession>
<dbReference type="Proteomes" id="UP001501425">
    <property type="component" value="Unassembled WGS sequence"/>
</dbReference>
<dbReference type="EMBL" id="BAAADQ010000015">
    <property type="protein sequence ID" value="GAA0553281.1"/>
    <property type="molecule type" value="Genomic_DNA"/>
</dbReference>
<protein>
    <submittedName>
        <fullName evidence="1">Uncharacterized protein</fullName>
    </submittedName>
</protein>
<organism evidence="1 2">
    <name type="scientific">Halorubrum ejinorense</name>
    <dbReference type="NCBI Taxonomy" id="425309"/>
    <lineage>
        <taxon>Archaea</taxon>
        <taxon>Methanobacteriati</taxon>
        <taxon>Methanobacteriota</taxon>
        <taxon>Stenosarchaea group</taxon>
        <taxon>Halobacteria</taxon>
        <taxon>Halobacteriales</taxon>
        <taxon>Haloferacaceae</taxon>
        <taxon>Halorubrum</taxon>
    </lineage>
</organism>
<proteinExistence type="predicted"/>
<comment type="caution">
    <text evidence="1">The sequence shown here is derived from an EMBL/GenBank/DDBJ whole genome shotgun (WGS) entry which is preliminary data.</text>
</comment>
<reference evidence="1" key="2">
    <citation type="submission" date="2023-12" db="EMBL/GenBank/DDBJ databases">
        <authorList>
            <person name="Sun Q."/>
            <person name="Inoue M."/>
        </authorList>
    </citation>
    <scope>NUCLEOTIDE SEQUENCE</scope>
    <source>
        <strain evidence="1">JCM 14265</strain>
    </source>
</reference>